<name>A0A165AXZ0_EXIGL</name>
<sequence length="222" mass="24523">MAPIPYDSIEHVKLFIDLWTIFYGATAAIGVGSQWFGIGNPNTTLRDLLDAWSKAEEAIRKMKDDPALMDYFPVYVEACELHYQKIIEQVDLIKAETASRGVIRKFLEIVHPWAWSAREQLNNLQRFIEDSQTTSLRACILAAKGHPPMTQTQQLAMLREMAVGRGMIDAPGPGHHARGPAHHGPLGAAQRAYHAPGGPPAASMLPLHGLPTPTPMQMNSQE</sequence>
<evidence type="ECO:0000256" key="1">
    <source>
        <dbReference type="SAM" id="MobiDB-lite"/>
    </source>
</evidence>
<feature type="region of interest" description="Disordered" evidence="1">
    <location>
        <begin position="172"/>
        <end position="222"/>
    </location>
</feature>
<keyword evidence="3" id="KW-1185">Reference proteome</keyword>
<evidence type="ECO:0000313" key="3">
    <source>
        <dbReference type="Proteomes" id="UP000077266"/>
    </source>
</evidence>
<dbReference type="InParanoid" id="A0A165AXZ0"/>
<accession>A0A165AXZ0</accession>
<dbReference type="EMBL" id="KV426599">
    <property type="protein sequence ID" value="KZV79514.1"/>
    <property type="molecule type" value="Genomic_DNA"/>
</dbReference>
<gene>
    <name evidence="2" type="ORF">EXIGLDRAFT_706863</name>
</gene>
<proteinExistence type="predicted"/>
<dbReference type="AlphaFoldDB" id="A0A165AXZ0"/>
<reference evidence="2 3" key="1">
    <citation type="journal article" date="2016" name="Mol. Biol. Evol.">
        <title>Comparative Genomics of Early-Diverging Mushroom-Forming Fungi Provides Insights into the Origins of Lignocellulose Decay Capabilities.</title>
        <authorList>
            <person name="Nagy L.G."/>
            <person name="Riley R."/>
            <person name="Tritt A."/>
            <person name="Adam C."/>
            <person name="Daum C."/>
            <person name="Floudas D."/>
            <person name="Sun H."/>
            <person name="Yadav J.S."/>
            <person name="Pangilinan J."/>
            <person name="Larsson K.H."/>
            <person name="Matsuura K."/>
            <person name="Barry K."/>
            <person name="Labutti K."/>
            <person name="Kuo R."/>
            <person name="Ohm R.A."/>
            <person name="Bhattacharya S.S."/>
            <person name="Shirouzu T."/>
            <person name="Yoshinaga Y."/>
            <person name="Martin F.M."/>
            <person name="Grigoriev I.V."/>
            <person name="Hibbett D.S."/>
        </authorList>
    </citation>
    <scope>NUCLEOTIDE SEQUENCE [LARGE SCALE GENOMIC DNA]</scope>
    <source>
        <strain evidence="2 3">HHB12029</strain>
    </source>
</reference>
<evidence type="ECO:0000313" key="2">
    <source>
        <dbReference type="EMBL" id="KZV79514.1"/>
    </source>
</evidence>
<organism evidence="2 3">
    <name type="scientific">Exidia glandulosa HHB12029</name>
    <dbReference type="NCBI Taxonomy" id="1314781"/>
    <lineage>
        <taxon>Eukaryota</taxon>
        <taxon>Fungi</taxon>
        <taxon>Dikarya</taxon>
        <taxon>Basidiomycota</taxon>
        <taxon>Agaricomycotina</taxon>
        <taxon>Agaricomycetes</taxon>
        <taxon>Auriculariales</taxon>
        <taxon>Exidiaceae</taxon>
        <taxon>Exidia</taxon>
    </lineage>
</organism>
<dbReference type="Proteomes" id="UP000077266">
    <property type="component" value="Unassembled WGS sequence"/>
</dbReference>
<protein>
    <submittedName>
        <fullName evidence="2">Uncharacterized protein</fullName>
    </submittedName>
</protein>